<sequence>MDETAAGDDAPRRRRRRLPAGLFGRLGRWFVLGTEVRDAAIALLRAEARLARAALPLLLLWLGIVCIAGVLFLATLWGGAMLLLYRWTGSIAAALLWLGAGSAVLLALAGWYLRQMLRAASFVESRRRVVQWLERSEPHDGDKQAAAPGE</sequence>
<proteinExistence type="predicted"/>
<evidence type="ECO:0000313" key="2">
    <source>
        <dbReference type="EMBL" id="TDR40744.1"/>
    </source>
</evidence>
<keyword evidence="3" id="KW-1185">Reference proteome</keyword>
<keyword evidence="1" id="KW-1133">Transmembrane helix</keyword>
<accession>A0A4R6YRQ4</accession>
<gene>
    <name evidence="2" type="ORF">DFR29_11258</name>
</gene>
<dbReference type="AlphaFoldDB" id="A0A4R6YRQ4"/>
<evidence type="ECO:0000313" key="3">
    <source>
        <dbReference type="Proteomes" id="UP000295293"/>
    </source>
</evidence>
<keyword evidence="1" id="KW-0472">Membrane</keyword>
<protein>
    <submittedName>
        <fullName evidence="2">Uncharacterized protein</fullName>
    </submittedName>
</protein>
<dbReference type="EMBL" id="SNZH01000012">
    <property type="protein sequence ID" value="TDR40744.1"/>
    <property type="molecule type" value="Genomic_DNA"/>
</dbReference>
<organism evidence="2 3">
    <name type="scientific">Tahibacter aquaticus</name>
    <dbReference type="NCBI Taxonomy" id="520092"/>
    <lineage>
        <taxon>Bacteria</taxon>
        <taxon>Pseudomonadati</taxon>
        <taxon>Pseudomonadota</taxon>
        <taxon>Gammaproteobacteria</taxon>
        <taxon>Lysobacterales</taxon>
        <taxon>Rhodanobacteraceae</taxon>
        <taxon>Tahibacter</taxon>
    </lineage>
</organism>
<reference evidence="2 3" key="1">
    <citation type="submission" date="2019-03" db="EMBL/GenBank/DDBJ databases">
        <title>Genomic Encyclopedia of Type Strains, Phase IV (KMG-IV): sequencing the most valuable type-strain genomes for metagenomic binning, comparative biology and taxonomic classification.</title>
        <authorList>
            <person name="Goeker M."/>
        </authorList>
    </citation>
    <scope>NUCLEOTIDE SEQUENCE [LARGE SCALE GENOMIC DNA]</scope>
    <source>
        <strain evidence="2 3">DSM 21667</strain>
    </source>
</reference>
<evidence type="ECO:0000256" key="1">
    <source>
        <dbReference type="SAM" id="Phobius"/>
    </source>
</evidence>
<feature type="transmembrane region" description="Helical" evidence="1">
    <location>
        <begin position="58"/>
        <end position="85"/>
    </location>
</feature>
<dbReference type="Proteomes" id="UP000295293">
    <property type="component" value="Unassembled WGS sequence"/>
</dbReference>
<dbReference type="RefSeq" id="WP_133820116.1">
    <property type="nucleotide sequence ID" value="NZ_SNZH01000012.1"/>
</dbReference>
<keyword evidence="1" id="KW-0812">Transmembrane</keyword>
<name>A0A4R6YRQ4_9GAMM</name>
<feature type="transmembrane region" description="Helical" evidence="1">
    <location>
        <begin position="91"/>
        <end position="113"/>
    </location>
</feature>
<comment type="caution">
    <text evidence="2">The sequence shown here is derived from an EMBL/GenBank/DDBJ whole genome shotgun (WGS) entry which is preliminary data.</text>
</comment>